<dbReference type="Gene3D" id="3.90.550.10">
    <property type="entry name" value="Spore Coat Polysaccharide Biosynthesis Protein SpsA, Chain A"/>
    <property type="match status" value="1"/>
</dbReference>
<feature type="non-terminal residue" evidence="2">
    <location>
        <position position="343"/>
    </location>
</feature>
<dbReference type="GO" id="GO:0016740">
    <property type="term" value="F:transferase activity"/>
    <property type="evidence" value="ECO:0007669"/>
    <property type="project" value="UniProtKB-KW"/>
</dbReference>
<protein>
    <submittedName>
        <fullName evidence="2">Glycosyl transferase GTA-type super family</fullName>
    </submittedName>
</protein>
<feature type="domain" description="Glycosyltransferase 2-like" evidence="1">
    <location>
        <begin position="5"/>
        <end position="178"/>
    </location>
</feature>
<dbReference type="AlphaFoldDB" id="A0A388TCV2"/>
<dbReference type="InterPro" id="IPR001173">
    <property type="entry name" value="Glyco_trans_2-like"/>
</dbReference>
<dbReference type="SUPFAM" id="SSF53448">
    <property type="entry name" value="Nucleotide-diphospho-sugar transferases"/>
    <property type="match status" value="1"/>
</dbReference>
<keyword evidence="3" id="KW-1185">Reference proteome</keyword>
<organism evidence="2 3">
    <name type="scientific">Termititenax aidoneus</name>
    <dbReference type="NCBI Taxonomy" id="2218524"/>
    <lineage>
        <taxon>Bacteria</taxon>
        <taxon>Bacillati</taxon>
        <taxon>Candidatus Margulisiibacteriota</taxon>
        <taxon>Candidatus Termititenacia</taxon>
        <taxon>Candidatus Termititenacales</taxon>
        <taxon>Candidatus Termititenacaceae</taxon>
        <taxon>Candidatus Termititenax</taxon>
    </lineage>
</organism>
<dbReference type="EMBL" id="BGZN01000037">
    <property type="protein sequence ID" value="GBR74263.1"/>
    <property type="molecule type" value="Genomic_DNA"/>
</dbReference>
<sequence length="343" mass="40351">MIVYSIIIPTCHKDLAERCLTYLAKINKPQADYEVLVIHNTSQDDVKSVVENYKSNIPDLRYIYENNYGLMASRHRGAKEAQGNILCFLDDDSFVDKNWLIAIEDTFENRDIVIAGGNNLPLYDTPPPPPKWLKYFWRDTLYGKMLPDLSLINFRNRARQVPAWFVFGCNFIIRKDVFFKFGGTNPDIVPKDKQRWQGDGETALSLKLNKEGYAAFFNPQIKIQHFVPRQRMSVEYLKKRYFYQGVGDSFSKIRKEHGLVYYDFTFCQAGNKESVKLPKFLLRIYDKIVYEKGRLLKRLEQKNKNYIAYLEIKRECDKACQEGFAWHQNEVKNDSDLLKWVLK</sequence>
<keyword evidence="2" id="KW-0808">Transferase</keyword>
<dbReference type="PANTHER" id="PTHR43685">
    <property type="entry name" value="GLYCOSYLTRANSFERASE"/>
    <property type="match status" value="1"/>
</dbReference>
<accession>A0A388TCV2</accession>
<dbReference type="Pfam" id="PF00535">
    <property type="entry name" value="Glycos_transf_2"/>
    <property type="match status" value="1"/>
</dbReference>
<gene>
    <name evidence="2" type="ORF">NO1_1471</name>
</gene>
<evidence type="ECO:0000259" key="1">
    <source>
        <dbReference type="Pfam" id="PF00535"/>
    </source>
</evidence>
<name>A0A388TCV2_TERA1</name>
<dbReference type="InterPro" id="IPR029044">
    <property type="entry name" value="Nucleotide-diphossugar_trans"/>
</dbReference>
<evidence type="ECO:0000313" key="2">
    <source>
        <dbReference type="EMBL" id="GBR74263.1"/>
    </source>
</evidence>
<evidence type="ECO:0000313" key="3">
    <source>
        <dbReference type="Proteomes" id="UP000269352"/>
    </source>
</evidence>
<proteinExistence type="predicted"/>
<comment type="caution">
    <text evidence="2">The sequence shown here is derived from an EMBL/GenBank/DDBJ whole genome shotgun (WGS) entry which is preliminary data.</text>
</comment>
<reference evidence="2 3" key="1">
    <citation type="journal article" date="2019" name="ISME J.">
        <title>Genome analyses of uncultured TG2/ZB3 bacteria in 'Margulisbacteria' specifically attached to ectosymbiotic spirochetes of protists in the termite gut.</title>
        <authorList>
            <person name="Utami Y.D."/>
            <person name="Kuwahara H."/>
            <person name="Igai K."/>
            <person name="Murakami T."/>
            <person name="Sugaya K."/>
            <person name="Morikawa T."/>
            <person name="Nagura Y."/>
            <person name="Yuki M."/>
            <person name="Deevong P."/>
            <person name="Inoue T."/>
            <person name="Kihara K."/>
            <person name="Lo N."/>
            <person name="Yamada A."/>
            <person name="Ohkuma M."/>
            <person name="Hongoh Y."/>
        </authorList>
    </citation>
    <scope>NUCLEOTIDE SEQUENCE [LARGE SCALE GENOMIC DNA]</scope>
    <source>
        <strain evidence="2">NkOx7-01</strain>
    </source>
</reference>
<dbReference type="PANTHER" id="PTHR43685:SF2">
    <property type="entry name" value="GLYCOSYLTRANSFERASE 2-LIKE DOMAIN-CONTAINING PROTEIN"/>
    <property type="match status" value="1"/>
</dbReference>
<dbReference type="Proteomes" id="UP000269352">
    <property type="component" value="Unassembled WGS sequence"/>
</dbReference>
<dbReference type="InterPro" id="IPR050834">
    <property type="entry name" value="Glycosyltransf_2"/>
</dbReference>